<dbReference type="AlphaFoldDB" id="J9DQG9"/>
<evidence type="ECO:0000313" key="3">
    <source>
        <dbReference type="Proteomes" id="UP000004810"/>
    </source>
</evidence>
<keyword evidence="1" id="KW-0472">Membrane</keyword>
<evidence type="ECO:0000313" key="2">
    <source>
        <dbReference type="EMBL" id="EJW71893.1"/>
    </source>
</evidence>
<protein>
    <submittedName>
        <fullName evidence="2">Uncharacterized protein</fullName>
    </submittedName>
</protein>
<name>J9DQG9_WUCBA</name>
<gene>
    <name evidence="2" type="ORF">WUBG_17198</name>
</gene>
<dbReference type="Proteomes" id="UP000004810">
    <property type="component" value="Unassembled WGS sequence"/>
</dbReference>
<feature type="transmembrane region" description="Helical" evidence="1">
    <location>
        <begin position="26"/>
        <end position="45"/>
    </location>
</feature>
<keyword evidence="1" id="KW-1133">Transmembrane helix</keyword>
<keyword evidence="1" id="KW-0812">Transmembrane</keyword>
<organism evidence="2 3">
    <name type="scientific">Wuchereria bancrofti</name>
    <dbReference type="NCBI Taxonomy" id="6293"/>
    <lineage>
        <taxon>Eukaryota</taxon>
        <taxon>Metazoa</taxon>
        <taxon>Ecdysozoa</taxon>
        <taxon>Nematoda</taxon>
        <taxon>Chromadorea</taxon>
        <taxon>Rhabditida</taxon>
        <taxon>Spirurina</taxon>
        <taxon>Spiruromorpha</taxon>
        <taxon>Filarioidea</taxon>
        <taxon>Onchocercidae</taxon>
        <taxon>Wuchereria</taxon>
    </lineage>
</organism>
<feature type="non-terminal residue" evidence="2">
    <location>
        <position position="1"/>
    </location>
</feature>
<reference evidence="3" key="1">
    <citation type="submission" date="2012-08" db="EMBL/GenBank/DDBJ databases">
        <title>The Genome Sequence of Wuchereria bancrofti.</title>
        <authorList>
            <person name="Nutman T.B."/>
            <person name="Fink D.L."/>
            <person name="Russ C."/>
            <person name="Young S."/>
            <person name="Zeng Q."/>
            <person name="Koehrsen M."/>
            <person name="Alvarado L."/>
            <person name="Berlin A."/>
            <person name="Chapman S.B."/>
            <person name="Chen Z."/>
            <person name="Freedman E."/>
            <person name="Gellesch M."/>
            <person name="Goldberg J."/>
            <person name="Griggs A."/>
            <person name="Gujja S."/>
            <person name="Heilman E.R."/>
            <person name="Heiman D."/>
            <person name="Hepburn T."/>
            <person name="Howarth C."/>
            <person name="Jen D."/>
            <person name="Larson L."/>
            <person name="Lewis B."/>
            <person name="Mehta T."/>
            <person name="Park D."/>
            <person name="Pearson M."/>
            <person name="Roberts A."/>
            <person name="Saif S."/>
            <person name="Shea T."/>
            <person name="Shenoy N."/>
            <person name="Sisk P."/>
            <person name="Stolte C."/>
            <person name="Sykes S."/>
            <person name="Walk T."/>
            <person name="White J."/>
            <person name="Yandava C."/>
            <person name="Haas B."/>
            <person name="Henn M.R."/>
            <person name="Nusbaum C."/>
            <person name="Birren B."/>
        </authorList>
    </citation>
    <scope>NUCLEOTIDE SEQUENCE [LARGE SCALE GENOMIC DNA]</scope>
    <source>
        <strain evidence="3">NA</strain>
    </source>
</reference>
<dbReference type="EMBL" id="ADBV01017452">
    <property type="protein sequence ID" value="EJW71893.1"/>
    <property type="molecule type" value="Genomic_DNA"/>
</dbReference>
<sequence length="57" mass="6683">VHFEMKFDELLFTNLGEFGRYQKIQFILVCLPIVFVSMHALSWTFSAASVPHRFVFS</sequence>
<proteinExistence type="predicted"/>
<evidence type="ECO:0000256" key="1">
    <source>
        <dbReference type="SAM" id="Phobius"/>
    </source>
</evidence>
<accession>J9DQG9</accession>
<comment type="caution">
    <text evidence="2">The sequence shown here is derived from an EMBL/GenBank/DDBJ whole genome shotgun (WGS) entry which is preliminary data.</text>
</comment>